<feature type="compositionally biased region" description="Basic and acidic residues" evidence="10">
    <location>
        <begin position="1741"/>
        <end position="1751"/>
    </location>
</feature>
<dbReference type="GO" id="GO:0005640">
    <property type="term" value="C:nuclear outer membrane"/>
    <property type="evidence" value="ECO:0007669"/>
    <property type="project" value="TreeGrafter"/>
</dbReference>
<evidence type="ECO:0000256" key="1">
    <source>
        <dbReference type="ARBA" id="ARBA00004126"/>
    </source>
</evidence>
<feature type="region of interest" description="Disordered" evidence="10">
    <location>
        <begin position="2231"/>
        <end position="2255"/>
    </location>
</feature>
<keyword evidence="5" id="KW-1133">Transmembrane helix</keyword>
<dbReference type="PROSITE" id="PS51049">
    <property type="entry name" value="KASH"/>
    <property type="match status" value="1"/>
</dbReference>
<accession>A0A9C6WVU9</accession>
<feature type="compositionally biased region" description="Basic and acidic residues" evidence="10">
    <location>
        <begin position="1465"/>
        <end position="1478"/>
    </location>
</feature>
<dbReference type="GeneID" id="113208293"/>
<feature type="region of interest" description="Disordered" evidence="10">
    <location>
        <begin position="400"/>
        <end position="421"/>
    </location>
</feature>
<feature type="compositionally biased region" description="Basic and acidic residues" evidence="10">
    <location>
        <begin position="939"/>
        <end position="957"/>
    </location>
</feature>
<dbReference type="Gene3D" id="1.20.58.60">
    <property type="match status" value="6"/>
</dbReference>
<feature type="compositionally biased region" description="Basic and acidic residues" evidence="10">
    <location>
        <begin position="2067"/>
        <end position="2083"/>
    </location>
</feature>
<feature type="compositionally biased region" description="Polar residues" evidence="10">
    <location>
        <begin position="3118"/>
        <end position="3138"/>
    </location>
</feature>
<dbReference type="OrthoDB" id="6618337at2759"/>
<feature type="region of interest" description="Disordered" evidence="10">
    <location>
        <begin position="1152"/>
        <end position="1193"/>
    </location>
</feature>
<feature type="compositionally biased region" description="Polar residues" evidence="10">
    <location>
        <begin position="764"/>
        <end position="781"/>
    </location>
</feature>
<feature type="coiled-coil region" evidence="9">
    <location>
        <begin position="4769"/>
        <end position="4831"/>
    </location>
</feature>
<feature type="compositionally biased region" description="Polar residues" evidence="10">
    <location>
        <begin position="3180"/>
        <end position="3224"/>
    </location>
</feature>
<dbReference type="GO" id="GO:0034993">
    <property type="term" value="C:meiotic nuclear membrane microtubule tethering complex"/>
    <property type="evidence" value="ECO:0007669"/>
    <property type="project" value="TreeGrafter"/>
</dbReference>
<feature type="region of interest" description="Disordered" evidence="10">
    <location>
        <begin position="1732"/>
        <end position="1751"/>
    </location>
</feature>
<evidence type="ECO:0000256" key="10">
    <source>
        <dbReference type="SAM" id="MobiDB-lite"/>
    </source>
</evidence>
<feature type="compositionally biased region" description="Polar residues" evidence="10">
    <location>
        <begin position="3237"/>
        <end position="3250"/>
    </location>
</feature>
<dbReference type="GO" id="GO:0005737">
    <property type="term" value="C:cytoplasm"/>
    <property type="evidence" value="ECO:0007669"/>
    <property type="project" value="TreeGrafter"/>
</dbReference>
<dbReference type="Pfam" id="PF10541">
    <property type="entry name" value="KASH"/>
    <property type="match status" value="1"/>
</dbReference>
<dbReference type="GO" id="GO:0051015">
    <property type="term" value="F:actin filament binding"/>
    <property type="evidence" value="ECO:0007669"/>
    <property type="project" value="TreeGrafter"/>
</dbReference>
<comment type="subcellular location">
    <subcellularLocation>
        <location evidence="1">Nucleus membrane</location>
    </subcellularLocation>
</comment>
<dbReference type="CDD" id="cd00176">
    <property type="entry name" value="SPEC"/>
    <property type="match status" value="3"/>
</dbReference>
<feature type="topological domain" description="Perinuclear space" evidence="8">
    <location>
        <begin position="5578"/>
        <end position="5665"/>
    </location>
</feature>
<feature type="compositionally biased region" description="Polar residues" evidence="10">
    <location>
        <begin position="741"/>
        <end position="756"/>
    </location>
</feature>
<evidence type="ECO:0000256" key="4">
    <source>
        <dbReference type="ARBA" id="ARBA00022737"/>
    </source>
</evidence>
<evidence type="ECO:0000256" key="7">
    <source>
        <dbReference type="ARBA" id="ARBA00023242"/>
    </source>
</evidence>
<dbReference type="SMART" id="SM00150">
    <property type="entry name" value="SPEC"/>
    <property type="match status" value="8"/>
</dbReference>
<keyword evidence="4" id="KW-0677">Repeat</keyword>
<evidence type="ECO:0000256" key="8">
    <source>
        <dbReference type="PROSITE-ProRule" id="PRU00385"/>
    </source>
</evidence>
<evidence type="ECO:0000256" key="5">
    <source>
        <dbReference type="ARBA" id="ARBA00022989"/>
    </source>
</evidence>
<feature type="region of interest" description="Disordered" evidence="10">
    <location>
        <begin position="3118"/>
        <end position="3250"/>
    </location>
</feature>
<reference evidence="13" key="1">
    <citation type="journal article" date="2018" name="Proc. Natl. Acad. Sci. U.S.A.">
        <title>Phylogenomics and the evolution of hemipteroid insects.</title>
        <authorList>
            <person name="Johnson K.P."/>
            <person name="Dietrich C.H."/>
            <person name="Friedrich F."/>
            <person name="Beutel R.G."/>
            <person name="Wipfler B."/>
            <person name="Peters R.S."/>
            <person name="Allen J.M."/>
            <person name="Petersen M."/>
            <person name="Donath A."/>
            <person name="Walden K.K."/>
            <person name="Kozlov A.M."/>
            <person name="Podsiadlowski L."/>
            <person name="Mayer C."/>
            <person name="Meusemann K."/>
            <person name="Vasilikopoulos A."/>
            <person name="Waterhouse R.M."/>
            <person name="Cameron S.L."/>
            <person name="Weirauch C."/>
            <person name="Swanson D.R."/>
            <person name="Percy D.M."/>
            <person name="Hardy N.B."/>
            <person name="Terry I."/>
            <person name="Liu S."/>
            <person name="Zhou X."/>
            <person name="Misof B."/>
            <person name="Robertson H.M."/>
            <person name="Yoshizawa K."/>
        </authorList>
    </citation>
    <scope>NUCLEOTIDE SEQUENCE</scope>
</reference>
<evidence type="ECO:0000256" key="6">
    <source>
        <dbReference type="ARBA" id="ARBA00023136"/>
    </source>
</evidence>
<protein>
    <submittedName>
        <fullName evidence="13">Muscle-specific protein 300 kDa</fullName>
    </submittedName>
</protein>
<evidence type="ECO:0000256" key="9">
    <source>
        <dbReference type="SAM" id="Coils"/>
    </source>
</evidence>
<sequence>MDIPTEVIAENIFKSEALKRQVPTHKKTMAELLSIDTSLPIGKSEYRDAERIFQMKLAKTRTTKDETFLTVDSDKDNLDSTPDVTCAEGVEMSGGSKIEGIHPIHSKNLPLASGDYQNVQNQKPSLQEIPAVLQSESIPGTAASSSSMPSPTSGTLKEKVIRDTAHLAAAVAQSERELEKLPAHSLVAMHDELERILADLMAKDAVAARIQDNLDCLPQDEETQALSYGLSEVRAHLAELVTHVLQGRAAVQNAEHGGLSKEQSLVQYQKLLSELEKWLASAGQLVSANVQDIPVPQLQEQLVAHKRLAAELRQHESRLQQLSSMCGALQRQPGAEHLAPNLMSQLTTLQDAFQELSDVVPARVAALQATLLVLSPASTISSGASPIHSEEILGRGINTASQTGDSLRESKSKAAQTDTSQRSHIQVLKKVDGNQDVIEFVTMPNISTSSTFMQSSTLGSAGKSDDLLVEVKYKDRNPSEGVLENLHSELNILHTEPHSFETVLVDPGETTTEVIVDAAGNKRVIVRQLRRTLVTQQQYVSSQCQQLQTVVTKDGQVIPESEETAFSQIVLQGQQTAIARHQNDGTTVLTRSQDYAGRVASGIHGGEVTVSDFSGHPPSSTVTLHGAPNTDELELMRLQALGPDGRFVPPVDAQIVLPSELKLDEQELLTSTSSVRATVQQVTRRVVRQRRKVIRKIVIIDGKEHVTEEVVDEPDEVEESGDAIPRVSIEISRGGNLKTAPESQSFVDLTQSQPTPERQRSIAGPSNQSTDTLSSIGSLGSNGKLVSDSKNGGSPKGKSPSVFARFAKRTKKALKKVIGSDGQEYVVTPDDEIQDGSAEFYVSTEELPPSPGASPIIRRTKKLHKKAKGPDGKEYDEEIEVMEDGTDTVRTIRRVVRKIKIVDGKEQVVEELLEVPDGAENRLQLDVPSESSDSQPTPEKGRQSPTKEAKSKERWSIKETLFGTPKLKRQKSEAAESKQKGVKPDSPGSSPTAAKNAYKKEQSQNLTDGVVSPESLVYTPDTGGQAVLEETCVAVKASSRSPSPEKENKVSVKDYCEDFIKNECVKHEGYPEKILPLLSPVKPVAPPRKNVSDNSRSRTPTPAPRTSVSPQRELAQPQPVEEELMTETITSRKPFGGVMMGVKVPEDAIQRLRKTKKHDDSDSSSKGRATPTAPERSKHEIKTTITGPGGTEEKREIVEETETLPTIISDTLGDHNGAVSSWQVTTTKTVIPTIVTREVKKTRKVVKKTVVIDGKEHVTDELLMEPEESILESVITGEPTTTIIEERQTRSDEKGEDEADGNALPEYYISRDAMKNRPDEKVEQITVVKKSLTDDGAEHTVVIQINETEESTETTQILTIKTVTKVVYVIIYPDGQEHVTETDFEVLPGETTPKRYKLLRKVVRTVQVKNGSKTVTEEKELKELPESWDDVMSAINDIARKAPKLQKNETTSAPSPPDRKKKKQEHSSPETDTKRSKESQTALPSKYDNIIKVKVIKTIQGADGKERVSIEKYIEPLPSELINPLKPRVIRRTINILIKADGTEEVSQEDIEDVSPKKPSMLSKLVKDTKDIMRKVVSSDESEPQSVQIVSPPSPMAEFYDPLGEITTHPGEHVKTIKLIRTVITSDGLLQTTEEDMEEEGLSDVKSKKKTSKSRDIVKVVYHLTYPSGDEIITETDTEEVKQGKFKIVRRVFRTYKTDAGLRKLVPKEEKEEKSKIVKTMDEIVDELTSSTVESLTPAKTSKESKSESLLVSRKDENEQFEADNIIITKTIRKIVALDGTHTTTESIEKQSLPKEQIDPEHPIIIRKTIYIVVSPDGHEHVTQEYVEEEADIDLNCPITQLVRKMRTHFPDVYISESDIKSHEKEWLQTIIVIRTVQKSDGKEQTTEGEVSEPTTVMPKDARVKVTKLIYALVPIDGTEKVVEIDLEEMAPGKYRIIRRTVRTVVLLQGKKVVQDQYVEDVQASDASSLDDIKTALLETFAEREPAQQLDASFGETQVPSQSTTKFIQVEKAFWDERPDPKISVAVAVAASPEPEKDKKPKDKKEKAKEKTPEPQTPDTKNKKEKKPKDKAPVEEVKSKAPKAEASPKAGSLERQTSPVGENIIKVKIVRKVIHADGKETVTEEKREEPMPAALVDPAKPRVIKRTIYIVVRPDGLEEVTQEDVDDHPEGGKGSIFSRLRKIIRKVIGPDGKEHITEEDVHFPELYVSQDQLKKRPEEWVRRVKLIRKVQRPDGSEQTTEEDVEEPEDAMPKGAKKKVTKLVYVVVQPDGSEQVVETDLEETKPGKFRVIRRVVRTIVIKDGKRQVADEKVEEPQQDEKPMSLDIILSTVANHLSPMQPMPSSSSLLSDEADSSHGRVHSTVVPKTSSDLPSPSPQTKVVMRKVRVITKRVESDGAVKETFEDREEPEVLTLEEYSQEQFRRARKIITILIHRDGGEDVTEEFVDESADGDGKPSAFGRLIKKTKKILTKALSSEGEPNRHPDITSTHVVVPHQLKSIRRVVKRVINTNGEEHEVEEVFDEPLEGSDEEKRLVLSHLVSTKPHHKVTGDDGTNLNVHDVEHLGSAVSYVIIEETVPSVTTGRVFKTRKVIKKVTSPNGKESVEEENDEPLDVTDEAKSLLWVRKTTYINIDPDGRQHVTEEVEEPAIGEESSEVIATTVTTTRKTIQKVVSPDGKEHIYEKTVEVPEVGTVSATLLTPLNVSSLRNLKGASTSPEVMSEPSLDFISRERQHHDESQQKPSSADTQTTFVRRLVKTIRKVIGPNGKETITEELTEEPVQVPKGENESKYRRSRVVTIVVEPSGKEHVTELFIDEPETPSPIGHASIATSPMSPALIEKDPRGSKIVNVSLQLQGKTNEKGPTPQIKSTVVMEKSTTHPTLELTKQWSTVDIPSPELLETLIPVEELKSLDDISVSSSLVESTDIIVPEDTVSSAASPLPTDDVLRKDSHTPLSELDSNTKTFEHGYEPEDATTMDEFSLSEDFTRRGRKKTKKRQKLPVNWSDSETNVPRSSPATPSAATCESDPEIKPAAMTAIEASVESVRSSAHTIPSSSPDDIVRVVEESVISSPSSAEASVGLSGHIAKSIPVLERVPTQEGGAQTSQPVTAQIATEDLCVQTVQEPTIEESVQTSPRQQDVPQSPVKKDPGLEEASQTSSPERPKLLSAQSQTVSMETKDDGMQTLSPVTEPQRPTSELSVQTETTKQSESSMQTSKPSSPKQTSVQSGEAGVQTPLPEIDSQSVQTVTPGPSVESSVQTYYATNEAGQQTTSPIQIIQKEVATSVAGIQTSPIPLASDDDLLSSSSSDQPIEVTIKTSVTVCPGPDNVSVSSVTLGKDDLRDLKSKAKRGSKDKNVEPDVKTLTQNFIEGERPIQSLETPQPVTGPASENRLSKTLRRVKTSSNYPSRRPNVLYLVSVQGDQPLDPAKEEERVKRLIRDLPKTKKGEKEEAAISTLEGVATWLQAIEYQILMLREIHAKEGPSVERVKELAALEAMANRATKAGRDVNSHLGPQNQLTPYVTSLIEQGSDVGELAKETRKQQEDDLHRWNEFLHDVDVVHDLVLGTRVQLEAVASSEAPARELMARIDQIDSENATHALRVSQLLKTAHELLRDFPGHDLPPEIYPLQEIIRQSRQDIGENRERLEQRIALVGEYVATLGELEQITDVAEALVSSPIAVKDLQNLQDEMQKHRKFFVNLSHCRGLLESLEGSLDPETRTAHAALHGRLHARASAILDAASSRSQQMALAASRWTLLDAGVREEKKWLQVARERQPDLSSVTCNDFDQYISLYQSLQSDVALHHARIQHLTNTAHLLQAMVSCAGLEETYDEYLETVLRLRDNVNDNVHRLEAFRESWRAYKVLMDRLGCWLSEAELELDEMEKKTPTENMRRFWELKAQVELHSQVRAEASAHLETALRVIPVSDEMQRRAAHSAVDERWRRVVARADAMQESLTSELRAQDVPVANKLRLLERELIELGAALDDMHGVIKTQEELSLYVERLQVMRHRTIHIQEDLSRLGLLPTAESDQVGALLGGARALETTLSEEAENAALLLDKLQALDRGLAAVAREHRRDEDALRCCEASEGEDSQVVERAVLECEAVGRDLQDQWQDLMALRQVLHSLPMSLRVSVSPGHLERRISASQDAHAGLEAKCQALLGLLGTRLQLWKTFEDRLEAVQSTVQEADYMVELLSVGTSLDLDRLVTATERLEAVRSSLSESGDLVGSLAAAAEPLRAVCCPEVSARVDAAVREAGEAWDGAQEQVALLTERYERVVDLWRRYRDAADQLRDFTDHLQLPPANLPPEELAKAVQVSQNYTRTTFLQEAMHKEVSKPHRKSESDAEAGERLVALREHLLQLGATEGQLQALRDNSAELTDHTPPATPDPARETSVVEILELWQQVFRDTFQQYRSLSARLVRSEDGVAALRLWQEYLLNLQAFLSAGLPGDYDALTQHQHQCEVHENLLTSQASVLLGGANLERGDPAVAQQLQQLNALHNDTLGRITERHEALRYISLRRLPQLAQRIGEVLAKVPSGEQQAGELAGLQGRLLAGCDEALATSVRMEHAAVAQRISNLRAGLETWRDFLVKLQTLAQEFDAGAEAADAELGERLGVSEEKLKEAVSPTDLKATAQRVRLLWQKHADLEHRLRTRALALQEADSERQRYVQRADRFLRWAGEQAARLERLDRPGGQLEPDLDMAMTDPAEALRRLEAGVSAEVDVKRREAEWLLQAAKDPKEQQPKPVAEARARVRDVWERVQGLLRARTDKLQRVVETAAQLQRRLDELRARLYALEKELKRPLELDAPSQKAINKRLKEHEELQRRIEHEAKEFGDVNRLCDVVRGDCDANTAASVVKTMESVEARWKSVCALSAERKRTIKDLWKLLQELTELCANQRKWLTGAERTVREVREAADGPVAKRDLGRLVQRLDALLREVASRRNSLNVVETSYGRLSRELTNCPSLLGESRALAERWAAVGPQAQELRQFLLTLSASHDKFEAAHREAVLVLTQLDARLSQLQLQEPATRDPRQLQALTQDLESRSALLTTADQLGLELMRAAPQDEVERLQALVDEYQGLWRDIRERLETLAQQQVDQGVQVTTLRFETEAAVQVDTLPKRLTARDGYLHELQSGLRELRATTDRLEDLLVQGQGQSGQPHDASLASSRALGKATAACEASHELVRHLHTLLVQQCSMTPAEAMADDVAVLEERFLTLREQARQRERDIRELRSSYIRDYALYCSHGKLTCPLCSRRNWQQLDNDLWRLEKWLEHAEAEQSVQTTPPSSIEQLEDIIQEQREFLLNLDSHRSIVKSLNIVGVHLADHTDDEDRARELRARLASANTRWEAVCRAAGVWQTRLQTALMENDEFHQMLEEQTRWLITTEENIQSTEPVDVTEDLVVIEAKYLKFRDLHAELERYEPRVMSLQEAADSLLRHTDAPVGAGSTLQRLTDLRLRLQSLRRLTALYCVKLGAVLGRSPDELDGSARVASLASLSSELLDQASGGQLQASTHSIQANLKFTLKFQGCADNGLGGDAVDTRVLTRGYRFLGRVLRASLPIQALMLLLLGVASLMPADQDYSCVLSNNFARSFEPMLRPTISNTEMFLETREWNTWFLKTFDLTNALLPKVACISGGVEHPTYHEIKIESILTNICLNFKNGAVL</sequence>
<evidence type="ECO:0000256" key="2">
    <source>
        <dbReference type="ARBA" id="ARBA00008619"/>
    </source>
</evidence>
<keyword evidence="6 8" id="KW-0472">Membrane</keyword>
<dbReference type="GO" id="GO:0007097">
    <property type="term" value="P:nuclear migration"/>
    <property type="evidence" value="ECO:0007669"/>
    <property type="project" value="TreeGrafter"/>
</dbReference>
<feature type="compositionally biased region" description="Polar residues" evidence="10">
    <location>
        <begin position="1092"/>
        <end position="1110"/>
    </location>
</feature>
<name>A0A9C6WVU9_FRAOC</name>
<feature type="domain" description="KASH" evidence="11">
    <location>
        <begin position="5548"/>
        <end position="5606"/>
    </location>
</feature>
<comment type="similarity">
    <text evidence="2">Belongs to the nesprin family.</text>
</comment>
<feature type="topological domain" description="Cytoplasmic" evidence="8">
    <location>
        <begin position="1"/>
        <end position="5556"/>
    </location>
</feature>
<feature type="region of interest" description="Disordered" evidence="10">
    <location>
        <begin position="2028"/>
        <end position="2098"/>
    </location>
</feature>
<feature type="compositionally biased region" description="Low complexity" evidence="10">
    <location>
        <begin position="2335"/>
        <end position="2349"/>
    </location>
</feature>
<dbReference type="RefSeq" id="XP_052120110.1">
    <property type="nucleotide sequence ID" value="XM_052264150.1"/>
</dbReference>
<dbReference type="SMART" id="SM01249">
    <property type="entry name" value="KASH"/>
    <property type="match status" value="1"/>
</dbReference>
<evidence type="ECO:0000259" key="11">
    <source>
        <dbReference type="PROSITE" id="PS51049"/>
    </source>
</evidence>
<dbReference type="FunFam" id="1.20.58.60:FF:000171">
    <property type="entry name" value="Uncharacterized protein, isoform B"/>
    <property type="match status" value="1"/>
</dbReference>
<organism evidence="12 13">
    <name type="scientific">Frankliniella occidentalis</name>
    <name type="common">Western flower thrips</name>
    <name type="synonym">Euthrips occidentalis</name>
    <dbReference type="NCBI Taxonomy" id="133901"/>
    <lineage>
        <taxon>Eukaryota</taxon>
        <taxon>Metazoa</taxon>
        <taxon>Ecdysozoa</taxon>
        <taxon>Arthropoda</taxon>
        <taxon>Hexapoda</taxon>
        <taxon>Insecta</taxon>
        <taxon>Pterygota</taxon>
        <taxon>Neoptera</taxon>
        <taxon>Paraneoptera</taxon>
        <taxon>Thysanoptera</taxon>
        <taxon>Terebrantia</taxon>
        <taxon>Thripoidea</taxon>
        <taxon>Thripidae</taxon>
        <taxon>Frankliniella</taxon>
    </lineage>
</organism>
<dbReference type="Pfam" id="PF00435">
    <property type="entry name" value="Spectrin"/>
    <property type="match status" value="3"/>
</dbReference>
<feature type="region of interest" description="Disordered" evidence="10">
    <location>
        <begin position="920"/>
        <end position="1024"/>
    </location>
</feature>
<evidence type="ECO:0000313" key="12">
    <source>
        <dbReference type="Proteomes" id="UP000504606"/>
    </source>
</evidence>
<dbReference type="InterPro" id="IPR012315">
    <property type="entry name" value="KASH"/>
</dbReference>
<feature type="compositionally biased region" description="Polar residues" evidence="10">
    <location>
        <begin position="3001"/>
        <end position="3020"/>
    </location>
</feature>
<dbReference type="InterPro" id="IPR002017">
    <property type="entry name" value="Spectrin_repeat"/>
</dbReference>
<dbReference type="KEGG" id="foc:113208293"/>
<keyword evidence="12" id="KW-1185">Reference proteome</keyword>
<keyword evidence="9" id="KW-0175">Coiled coil</keyword>
<feature type="region of interest" description="Disordered" evidence="10">
    <location>
        <begin position="1079"/>
        <end position="1138"/>
    </location>
</feature>
<evidence type="ECO:0000313" key="13">
    <source>
        <dbReference type="RefSeq" id="XP_052120110.1"/>
    </source>
</evidence>
<keyword evidence="7" id="KW-0539">Nucleus</keyword>
<feature type="compositionally biased region" description="Acidic residues" evidence="10">
    <location>
        <begin position="2239"/>
        <end position="2249"/>
    </location>
</feature>
<feature type="compositionally biased region" description="Basic and acidic residues" evidence="10">
    <location>
        <begin position="970"/>
        <end position="983"/>
    </location>
</feature>
<dbReference type="PANTHER" id="PTHR47535:SF10">
    <property type="entry name" value="MUSCLE-SPECIFIC PROTEIN 300 KDA"/>
    <property type="match status" value="1"/>
</dbReference>
<feature type="compositionally biased region" description="Polar residues" evidence="10">
    <location>
        <begin position="2364"/>
        <end position="2378"/>
    </location>
</feature>
<keyword evidence="3 8" id="KW-0812">Transmembrane</keyword>
<evidence type="ECO:0000256" key="3">
    <source>
        <dbReference type="ARBA" id="ARBA00022692"/>
    </source>
</evidence>
<feature type="coiled-coil region" evidence="9">
    <location>
        <begin position="298"/>
        <end position="332"/>
    </location>
</feature>
<dbReference type="InterPro" id="IPR052403">
    <property type="entry name" value="LINC-complex_assoc"/>
</dbReference>
<dbReference type="PANTHER" id="PTHR47535">
    <property type="entry name" value="MUSCLE-SPECIFIC PROTEIN 300 KDA, ISOFORM G"/>
    <property type="match status" value="1"/>
</dbReference>
<feature type="region of interest" description="Disordered" evidence="10">
    <location>
        <begin position="732"/>
        <end position="803"/>
    </location>
</feature>
<gene>
    <name evidence="13" type="primary">LOC113208293</name>
</gene>
<reference evidence="13" key="2">
    <citation type="submission" date="2025-08" db="UniProtKB">
        <authorList>
            <consortium name="RefSeq"/>
        </authorList>
    </citation>
    <scope>IDENTIFICATION</scope>
</reference>
<feature type="region of interest" description="Disordered" evidence="10">
    <location>
        <begin position="1440"/>
        <end position="1483"/>
    </location>
</feature>
<feature type="region of interest" description="Disordered" evidence="10">
    <location>
        <begin position="2930"/>
        <end position="3023"/>
    </location>
</feature>
<dbReference type="InterPro" id="IPR018159">
    <property type="entry name" value="Spectrin/alpha-actinin"/>
</dbReference>
<dbReference type="SUPFAM" id="SSF46966">
    <property type="entry name" value="Spectrin repeat"/>
    <property type="match status" value="7"/>
</dbReference>
<feature type="compositionally biased region" description="Basic residues" evidence="10">
    <location>
        <begin position="2986"/>
        <end position="2996"/>
    </location>
</feature>
<dbReference type="Proteomes" id="UP000504606">
    <property type="component" value="Unplaced"/>
</dbReference>
<feature type="compositionally biased region" description="Basic and acidic residues" evidence="10">
    <location>
        <begin position="2034"/>
        <end position="2053"/>
    </location>
</feature>
<proteinExistence type="inferred from homology"/>
<feature type="region of interest" description="Disordered" evidence="10">
    <location>
        <begin position="2335"/>
        <end position="2378"/>
    </location>
</feature>